<evidence type="ECO:0000256" key="3">
    <source>
        <dbReference type="ARBA" id="ARBA00022525"/>
    </source>
</evidence>
<keyword evidence="4" id="KW-0732">Signal</keyword>
<evidence type="ECO:0000256" key="4">
    <source>
        <dbReference type="ARBA" id="ARBA00022729"/>
    </source>
</evidence>
<dbReference type="GO" id="GO:0030154">
    <property type="term" value="P:cell differentiation"/>
    <property type="evidence" value="ECO:0007669"/>
    <property type="project" value="UniProtKB-KW"/>
</dbReference>
<feature type="region of interest" description="Disordered" evidence="8">
    <location>
        <begin position="72"/>
        <end position="94"/>
    </location>
</feature>
<comment type="subcellular location">
    <subcellularLocation>
        <location evidence="1">Secreted</location>
        <location evidence="1">Extracellular space</location>
    </subcellularLocation>
</comment>
<proteinExistence type="inferred from homology"/>
<sequence>MGNTSAALVSILALIMFSTFFMTLQARSTLHGHNPLFAHKKVVAIENLLHKSGIHISKHVHIPIGNDLPLAPADRLAPGGPDPQHNVRAPPRKS</sequence>
<keyword evidence="3" id="KW-0964">Secreted</keyword>
<comment type="similarity">
    <text evidence="2">Belongs to the CLV3/ESR signal peptide family.</text>
</comment>
<dbReference type="EMBL" id="KN665342">
    <property type="protein sequence ID" value="KHN09209.1"/>
    <property type="molecule type" value="Genomic_DNA"/>
</dbReference>
<keyword evidence="6" id="KW-0325">Glycoprotein</keyword>
<keyword evidence="5" id="KW-0221">Differentiation</keyword>
<feature type="transmembrane region" description="Helical" evidence="9">
    <location>
        <begin position="6"/>
        <end position="24"/>
    </location>
</feature>
<name>A0A0B2PND6_GLYSO</name>
<evidence type="ECO:0000256" key="2">
    <source>
        <dbReference type="ARBA" id="ARBA00005416"/>
    </source>
</evidence>
<evidence type="ECO:0000256" key="6">
    <source>
        <dbReference type="ARBA" id="ARBA00023180"/>
    </source>
</evidence>
<evidence type="ECO:0000256" key="9">
    <source>
        <dbReference type="SAM" id="Phobius"/>
    </source>
</evidence>
<keyword evidence="9" id="KW-1133">Transmembrane helix</keyword>
<dbReference type="AlphaFoldDB" id="A0A0B2PND6"/>
<dbReference type="PANTHER" id="PTHR36016:SF1">
    <property type="entry name" value="CLAVATA3_ESR (CLE)-RELATED PROTEIN 5-RELATED"/>
    <property type="match status" value="1"/>
</dbReference>
<accession>A0A0B2PND6</accession>
<dbReference type="GO" id="GO:0005576">
    <property type="term" value="C:extracellular region"/>
    <property type="evidence" value="ECO:0007669"/>
    <property type="project" value="UniProtKB-SubCell"/>
</dbReference>
<keyword evidence="7" id="KW-0379">Hydroxylation</keyword>
<dbReference type="Proteomes" id="UP000053555">
    <property type="component" value="Unassembled WGS sequence"/>
</dbReference>
<evidence type="ECO:0000256" key="8">
    <source>
        <dbReference type="SAM" id="MobiDB-lite"/>
    </source>
</evidence>
<evidence type="ECO:0000256" key="7">
    <source>
        <dbReference type="ARBA" id="ARBA00023278"/>
    </source>
</evidence>
<evidence type="ECO:0000313" key="10">
    <source>
        <dbReference type="EMBL" id="KHN09209.1"/>
    </source>
</evidence>
<gene>
    <name evidence="10" type="ORF">glysoja_036437</name>
</gene>
<protein>
    <submittedName>
        <fullName evidence="10">Uncharacterized protein</fullName>
    </submittedName>
</protein>
<dbReference type="InterPro" id="IPR039617">
    <property type="entry name" value="CLAVATA3-CLE"/>
</dbReference>
<evidence type="ECO:0000256" key="5">
    <source>
        <dbReference type="ARBA" id="ARBA00022782"/>
    </source>
</evidence>
<evidence type="ECO:0000256" key="1">
    <source>
        <dbReference type="ARBA" id="ARBA00004239"/>
    </source>
</evidence>
<keyword evidence="9" id="KW-0812">Transmembrane</keyword>
<reference evidence="10" key="1">
    <citation type="submission" date="2014-07" db="EMBL/GenBank/DDBJ databases">
        <title>Identification of a novel salt tolerance gene in wild soybean by whole-genome sequencing.</title>
        <authorList>
            <person name="Lam H.-M."/>
            <person name="Qi X."/>
            <person name="Li M.-W."/>
            <person name="Liu X."/>
            <person name="Xie M."/>
            <person name="Ni M."/>
            <person name="Xu X."/>
        </authorList>
    </citation>
    <scope>NUCLEOTIDE SEQUENCE [LARGE SCALE GENOMIC DNA]</scope>
    <source>
        <tissue evidence="10">Root</tissue>
    </source>
</reference>
<organism evidence="10">
    <name type="scientific">Glycine soja</name>
    <name type="common">Wild soybean</name>
    <dbReference type="NCBI Taxonomy" id="3848"/>
    <lineage>
        <taxon>Eukaryota</taxon>
        <taxon>Viridiplantae</taxon>
        <taxon>Streptophyta</taxon>
        <taxon>Embryophyta</taxon>
        <taxon>Tracheophyta</taxon>
        <taxon>Spermatophyta</taxon>
        <taxon>Magnoliopsida</taxon>
        <taxon>eudicotyledons</taxon>
        <taxon>Gunneridae</taxon>
        <taxon>Pentapetalae</taxon>
        <taxon>rosids</taxon>
        <taxon>fabids</taxon>
        <taxon>Fabales</taxon>
        <taxon>Fabaceae</taxon>
        <taxon>Papilionoideae</taxon>
        <taxon>50 kb inversion clade</taxon>
        <taxon>NPAAA clade</taxon>
        <taxon>indigoferoid/millettioid clade</taxon>
        <taxon>Phaseoleae</taxon>
        <taxon>Glycine</taxon>
        <taxon>Glycine subgen. Soja</taxon>
    </lineage>
</organism>
<dbReference type="PANTHER" id="PTHR36016">
    <property type="entry name" value="CLAVATA3/ESR (CLE)-RELATED PROTEIN 7"/>
    <property type="match status" value="1"/>
</dbReference>
<keyword evidence="9" id="KW-0472">Membrane</keyword>